<sequence length="61" mass="6699">MKENQRLSLDDLRIESFVTSIDSEMNSRLAGGIAGHDAADSHPTHTEITDDEGHECETVIC</sequence>
<feature type="compositionally biased region" description="Basic and acidic residues" evidence="1">
    <location>
        <begin position="37"/>
        <end position="48"/>
    </location>
</feature>
<dbReference type="Proteomes" id="UP000461730">
    <property type="component" value="Unassembled WGS sequence"/>
</dbReference>
<evidence type="ECO:0000256" key="1">
    <source>
        <dbReference type="SAM" id="MobiDB-lite"/>
    </source>
</evidence>
<feature type="region of interest" description="Disordered" evidence="1">
    <location>
        <begin position="33"/>
        <end position="61"/>
    </location>
</feature>
<proteinExistence type="predicted"/>
<dbReference type="EMBL" id="WRXN01000009">
    <property type="protein sequence ID" value="MVT10606.1"/>
    <property type="molecule type" value="Genomic_DNA"/>
</dbReference>
<dbReference type="AlphaFoldDB" id="A0A7K1U8G5"/>
<keyword evidence="3" id="KW-1185">Reference proteome</keyword>
<evidence type="ECO:0000313" key="2">
    <source>
        <dbReference type="EMBL" id="MVT10606.1"/>
    </source>
</evidence>
<gene>
    <name evidence="2" type="ORF">GO493_20210</name>
</gene>
<evidence type="ECO:0000313" key="3">
    <source>
        <dbReference type="Proteomes" id="UP000461730"/>
    </source>
</evidence>
<dbReference type="RefSeq" id="WP_157308047.1">
    <property type="nucleotide sequence ID" value="NZ_WRXN01000009.1"/>
</dbReference>
<dbReference type="NCBIfam" id="NF038180">
    <property type="entry name" value="leader_pinensin"/>
    <property type="match status" value="1"/>
</dbReference>
<protein>
    <submittedName>
        <fullName evidence="2">Uncharacterized protein</fullName>
    </submittedName>
</protein>
<organism evidence="2 3">
    <name type="scientific">Chitinophaga tropicalis</name>
    <dbReference type="NCBI Taxonomy" id="2683588"/>
    <lineage>
        <taxon>Bacteria</taxon>
        <taxon>Pseudomonadati</taxon>
        <taxon>Bacteroidota</taxon>
        <taxon>Chitinophagia</taxon>
        <taxon>Chitinophagales</taxon>
        <taxon>Chitinophagaceae</taxon>
        <taxon>Chitinophaga</taxon>
    </lineage>
</organism>
<accession>A0A7K1U8G5</accession>
<comment type="caution">
    <text evidence="2">The sequence shown here is derived from an EMBL/GenBank/DDBJ whole genome shotgun (WGS) entry which is preliminary data.</text>
</comment>
<dbReference type="InterPro" id="IPR059231">
    <property type="entry name" value="Leader_pinensin"/>
</dbReference>
<reference evidence="2 3" key="1">
    <citation type="submission" date="2019-12" db="EMBL/GenBank/DDBJ databases">
        <title>Chitinophaga sp. strain ysch24 (GDMCC 1.1355), whole genome shotgun sequence.</title>
        <authorList>
            <person name="Zhang X."/>
        </authorList>
    </citation>
    <scope>NUCLEOTIDE SEQUENCE [LARGE SCALE GENOMIC DNA]</scope>
    <source>
        <strain evidence="3">ysch24</strain>
    </source>
</reference>
<name>A0A7K1U8G5_9BACT</name>